<comment type="caution">
    <text evidence="1">The sequence shown here is derived from an EMBL/GenBank/DDBJ whole genome shotgun (WGS) entry which is preliminary data.</text>
</comment>
<dbReference type="EMBL" id="BAAACP010000007">
    <property type="protein sequence ID" value="GAA0863544.1"/>
    <property type="molecule type" value="Genomic_DNA"/>
</dbReference>
<reference evidence="2" key="1">
    <citation type="journal article" date="2019" name="Int. J. Syst. Evol. Microbiol.">
        <title>The Global Catalogue of Microorganisms (GCM) 10K type strain sequencing project: providing services to taxonomists for standard genome sequencing and annotation.</title>
        <authorList>
            <consortium name="The Broad Institute Genomics Platform"/>
            <consortium name="The Broad Institute Genome Sequencing Center for Infectious Disease"/>
            <person name="Wu L."/>
            <person name="Ma J."/>
        </authorList>
    </citation>
    <scope>NUCLEOTIDE SEQUENCE [LARGE SCALE GENOMIC DNA]</scope>
    <source>
        <strain evidence="2">JCM 6486</strain>
    </source>
</reference>
<evidence type="ECO:0008006" key="3">
    <source>
        <dbReference type="Google" id="ProtNLM"/>
    </source>
</evidence>
<keyword evidence="2" id="KW-1185">Reference proteome</keyword>
<protein>
    <recommendedName>
        <fullName evidence="3">Phage protein</fullName>
    </recommendedName>
</protein>
<dbReference type="RefSeq" id="WP_346044172.1">
    <property type="nucleotide sequence ID" value="NZ_BAAACP010000007.1"/>
</dbReference>
<name>A0ABP3XD27_9FIRM</name>
<gene>
    <name evidence="1" type="ORF">GCM10008917_13420</name>
</gene>
<dbReference type="Proteomes" id="UP001400965">
    <property type="component" value="Unassembled WGS sequence"/>
</dbReference>
<sequence length="108" mass="13013">MINKIIIDIMESLQIPCYYQECNNKKDYYVLFNIFLEKDIEVADNISQATTYYITINYWYKKDCKDLVKYKEIKQAMKSNGFKFDDINDVVGNTHFCKSMDFIIKEWN</sequence>
<organism evidence="1 2">
    <name type="scientific">Paraclostridium tenue</name>
    <dbReference type="NCBI Taxonomy" id="1737"/>
    <lineage>
        <taxon>Bacteria</taxon>
        <taxon>Bacillati</taxon>
        <taxon>Bacillota</taxon>
        <taxon>Clostridia</taxon>
        <taxon>Peptostreptococcales</taxon>
        <taxon>Peptostreptococcaceae</taxon>
        <taxon>Paraclostridium</taxon>
    </lineage>
</organism>
<evidence type="ECO:0000313" key="1">
    <source>
        <dbReference type="EMBL" id="GAA0863544.1"/>
    </source>
</evidence>
<evidence type="ECO:0000313" key="2">
    <source>
        <dbReference type="Proteomes" id="UP001400965"/>
    </source>
</evidence>
<accession>A0ABP3XD27</accession>
<proteinExistence type="predicted"/>